<dbReference type="GO" id="GO:0006508">
    <property type="term" value="P:proteolysis"/>
    <property type="evidence" value="ECO:0007669"/>
    <property type="project" value="UniProtKB-KW"/>
</dbReference>
<feature type="domain" description="Peptidase S8/S53" evidence="9">
    <location>
        <begin position="137"/>
        <end position="580"/>
    </location>
</feature>
<evidence type="ECO:0000256" key="5">
    <source>
        <dbReference type="PIRSR" id="PIRSR615500-1"/>
    </source>
</evidence>
<evidence type="ECO:0000256" key="1">
    <source>
        <dbReference type="ARBA" id="ARBA00011073"/>
    </source>
</evidence>
<name>A0A1I7C8F0_9ACTN</name>
<dbReference type="PROSITE" id="PS00138">
    <property type="entry name" value="SUBTILASE_SER"/>
    <property type="match status" value="1"/>
</dbReference>
<dbReference type="InterPro" id="IPR000209">
    <property type="entry name" value="Peptidase_S8/S53_dom"/>
</dbReference>
<proteinExistence type="inferred from homology"/>
<dbReference type="InterPro" id="IPR036852">
    <property type="entry name" value="Peptidase_S8/S53_dom_sf"/>
</dbReference>
<dbReference type="InterPro" id="IPR023828">
    <property type="entry name" value="Peptidase_S8_Ser-AS"/>
</dbReference>
<gene>
    <name evidence="10" type="ORF">SAMN05660657_04188</name>
</gene>
<evidence type="ECO:0000256" key="3">
    <source>
        <dbReference type="ARBA" id="ARBA00022801"/>
    </source>
</evidence>
<dbReference type="PROSITE" id="PS00136">
    <property type="entry name" value="SUBTILASE_ASP"/>
    <property type="match status" value="1"/>
</dbReference>
<feature type="active site" description="Charge relay system" evidence="5 6">
    <location>
        <position position="531"/>
    </location>
</feature>
<comment type="similarity">
    <text evidence="1 6 7">Belongs to the peptidase S8 family.</text>
</comment>
<dbReference type="PRINTS" id="PR00723">
    <property type="entry name" value="SUBTILISIN"/>
</dbReference>
<evidence type="ECO:0000256" key="4">
    <source>
        <dbReference type="ARBA" id="ARBA00022825"/>
    </source>
</evidence>
<keyword evidence="3 6" id="KW-0378">Hydrolase</keyword>
<evidence type="ECO:0000313" key="10">
    <source>
        <dbReference type="EMBL" id="SFT95703.1"/>
    </source>
</evidence>
<feature type="region of interest" description="Disordered" evidence="8">
    <location>
        <begin position="477"/>
        <end position="496"/>
    </location>
</feature>
<evidence type="ECO:0000256" key="2">
    <source>
        <dbReference type="ARBA" id="ARBA00022670"/>
    </source>
</evidence>
<accession>A0A1I7C8F0</accession>
<evidence type="ECO:0000259" key="9">
    <source>
        <dbReference type="Pfam" id="PF00082"/>
    </source>
</evidence>
<dbReference type="Gene3D" id="3.40.50.200">
    <property type="entry name" value="Peptidase S8/S53 domain"/>
    <property type="match status" value="1"/>
</dbReference>
<dbReference type="PANTHER" id="PTHR43806">
    <property type="entry name" value="PEPTIDASE S8"/>
    <property type="match status" value="1"/>
</dbReference>
<evidence type="ECO:0000313" key="11">
    <source>
        <dbReference type="Proteomes" id="UP000199546"/>
    </source>
</evidence>
<dbReference type="Gene3D" id="2.60.120.1290">
    <property type="match status" value="1"/>
</dbReference>
<dbReference type="Pfam" id="PF00082">
    <property type="entry name" value="Peptidase_S8"/>
    <property type="match status" value="1"/>
</dbReference>
<feature type="active site" description="Charge relay system" evidence="5 6">
    <location>
        <position position="146"/>
    </location>
</feature>
<feature type="active site" description="Charge relay system" evidence="5 6">
    <location>
        <position position="201"/>
    </location>
</feature>
<keyword evidence="4 6" id="KW-0720">Serine protease</keyword>
<protein>
    <submittedName>
        <fullName evidence="10">Subtilase family protein</fullName>
    </submittedName>
</protein>
<evidence type="ECO:0000256" key="6">
    <source>
        <dbReference type="PROSITE-ProRule" id="PRU01240"/>
    </source>
</evidence>
<keyword evidence="2 6" id="KW-0645">Protease</keyword>
<dbReference type="Proteomes" id="UP000199546">
    <property type="component" value="Unassembled WGS sequence"/>
</dbReference>
<dbReference type="OrthoDB" id="614750at2"/>
<dbReference type="STRING" id="1296565.SAMN05660657_04188"/>
<evidence type="ECO:0000256" key="8">
    <source>
        <dbReference type="SAM" id="MobiDB-lite"/>
    </source>
</evidence>
<dbReference type="InterPro" id="IPR050131">
    <property type="entry name" value="Peptidase_S8_subtilisin-like"/>
</dbReference>
<dbReference type="InterPro" id="IPR023827">
    <property type="entry name" value="Peptidase_S8_Asp-AS"/>
</dbReference>
<dbReference type="SUPFAM" id="SSF52743">
    <property type="entry name" value="Subtilisin-like"/>
    <property type="match status" value="1"/>
</dbReference>
<dbReference type="GO" id="GO:0004252">
    <property type="term" value="F:serine-type endopeptidase activity"/>
    <property type="evidence" value="ECO:0007669"/>
    <property type="project" value="UniProtKB-UniRule"/>
</dbReference>
<keyword evidence="11" id="KW-1185">Reference proteome</keyword>
<sequence>MTTERFSLLPKASISLGLQAHQRPELRSRMAAARASGITSAEPEQEWRNGVPAAAIVEARDAAGVADRVKGDGEVLRLSQNFLSVRADVETLARLTEVAEVRRVQTKKLSQPHLDAALPDIGLVAPQTGQRPFAEDGEGVLVGIVDSGFDLSHPMFRDANGQLRVEGLLDQSLAQPREFSTGQLEQGWASGRGPGADENGHGTHVAAIAAGSRFGALEGVAPGARLLLVKTNFRDTDTAVSWVFRKAGARPCVVNLSLGHHFGAHDGTDAEERLHGQLTGPGKIIVVSAGNERGDDIHIGGRFHPGQAEQVPFDLQRQSDGTAFAVLTLWHARADRFAISLVTPAGEVIDEPPSGSAIRRTFAAVAIDLAQQRYRPSDLIEHQIALDVRAQAGNGELRGWRVRINCRAATIGRLDGWFNNSGFAAFRAHAMSESARTVGLSATGDGCLAVASHVTRNAWDSDSGPMQDARLVPGRTSAFSSLGPSRDGRQKPDVSAPGQMVTAALAQGSESAADDRFASNGDQLLTIAGTSMAAPVVTGAVAMLLQQKPDRNLGDVRDLLRASVRRDVHTGPGPWDPAYGLGKLDVAAALRAT</sequence>
<dbReference type="InterPro" id="IPR015500">
    <property type="entry name" value="Peptidase_S8_subtilisin-rel"/>
</dbReference>
<organism evidence="10 11">
    <name type="scientific">Geodermatophilus amargosae</name>
    <dbReference type="NCBI Taxonomy" id="1296565"/>
    <lineage>
        <taxon>Bacteria</taxon>
        <taxon>Bacillati</taxon>
        <taxon>Actinomycetota</taxon>
        <taxon>Actinomycetes</taxon>
        <taxon>Geodermatophilales</taxon>
        <taxon>Geodermatophilaceae</taxon>
        <taxon>Geodermatophilus</taxon>
    </lineage>
</organism>
<reference evidence="11" key="1">
    <citation type="submission" date="2016-10" db="EMBL/GenBank/DDBJ databases">
        <authorList>
            <person name="Varghese N."/>
            <person name="Submissions S."/>
        </authorList>
    </citation>
    <scope>NUCLEOTIDE SEQUENCE [LARGE SCALE GENOMIC DNA]</scope>
    <source>
        <strain evidence="11">DSM 46136</strain>
    </source>
</reference>
<dbReference type="PROSITE" id="PS51892">
    <property type="entry name" value="SUBTILASE"/>
    <property type="match status" value="1"/>
</dbReference>
<evidence type="ECO:0000256" key="7">
    <source>
        <dbReference type="RuleBase" id="RU003355"/>
    </source>
</evidence>
<dbReference type="AlphaFoldDB" id="A0A1I7C8F0"/>
<dbReference type="PANTHER" id="PTHR43806:SF11">
    <property type="entry name" value="CEREVISIN-RELATED"/>
    <property type="match status" value="1"/>
</dbReference>
<dbReference type="EMBL" id="FPBA01000019">
    <property type="protein sequence ID" value="SFT95703.1"/>
    <property type="molecule type" value="Genomic_DNA"/>
</dbReference>